<evidence type="ECO:0000313" key="8">
    <source>
        <dbReference type="Proteomes" id="UP000231569"/>
    </source>
</evidence>
<dbReference type="NCBIfam" id="TIGR00576">
    <property type="entry name" value="dut"/>
    <property type="match status" value="1"/>
</dbReference>
<keyword evidence="3" id="KW-0378">Hydrolase</keyword>
<dbReference type="GO" id="GO:0046081">
    <property type="term" value="P:dUTP catabolic process"/>
    <property type="evidence" value="ECO:0007669"/>
    <property type="project" value="InterPro"/>
</dbReference>
<proteinExistence type="inferred from homology"/>
<dbReference type="SUPFAM" id="SSF51283">
    <property type="entry name" value="dUTPase-like"/>
    <property type="match status" value="1"/>
</dbReference>
<protein>
    <recommendedName>
        <fullName evidence="2">dUTP diphosphatase</fullName>
        <ecNumber evidence="2">3.6.1.23</ecNumber>
    </recommendedName>
</protein>
<dbReference type="GO" id="GO:0006226">
    <property type="term" value="P:dUMP biosynthetic process"/>
    <property type="evidence" value="ECO:0007669"/>
    <property type="project" value="InterPro"/>
</dbReference>
<reference evidence="8" key="1">
    <citation type="submission" date="2017-09" db="EMBL/GenBank/DDBJ databases">
        <title>Depth-based differentiation of microbial function through sediment-hosted aquifers and enrichment of novel symbionts in the deep terrestrial subsurface.</title>
        <authorList>
            <person name="Probst A.J."/>
            <person name="Ladd B."/>
            <person name="Jarett J.K."/>
            <person name="Geller-Mcgrath D.E."/>
            <person name="Sieber C.M.K."/>
            <person name="Emerson J.B."/>
            <person name="Anantharaman K."/>
            <person name="Thomas B.C."/>
            <person name="Malmstrom R."/>
            <person name="Stieglmeier M."/>
            <person name="Klingl A."/>
            <person name="Woyke T."/>
            <person name="Ryan C.M."/>
            <person name="Banfield J.F."/>
        </authorList>
    </citation>
    <scope>NUCLEOTIDE SEQUENCE [LARGE SCALE GENOMIC DNA]</scope>
</reference>
<evidence type="ECO:0000259" key="6">
    <source>
        <dbReference type="Pfam" id="PF00692"/>
    </source>
</evidence>
<dbReference type="EMBL" id="PFEE01000048">
    <property type="protein sequence ID" value="PJE63649.1"/>
    <property type="molecule type" value="Genomic_DNA"/>
</dbReference>
<dbReference type="InterPro" id="IPR036157">
    <property type="entry name" value="dUTPase-like_sf"/>
</dbReference>
<dbReference type="Pfam" id="PF00692">
    <property type="entry name" value="dUTPase"/>
    <property type="match status" value="1"/>
</dbReference>
<dbReference type="AlphaFoldDB" id="A0A2M8KUR5"/>
<dbReference type="PANTHER" id="PTHR11241">
    <property type="entry name" value="DEOXYURIDINE 5'-TRIPHOSPHATE NUCLEOTIDOHYDROLASE"/>
    <property type="match status" value="1"/>
</dbReference>
<dbReference type="CDD" id="cd07557">
    <property type="entry name" value="trimeric_dUTPase"/>
    <property type="match status" value="1"/>
</dbReference>
<sequence>MTITRIDASLPLPAYQTSGAVGFDLYSRVDMDIAPRSLGLVPLNIVVAVPEGYMLLVVPRSSTPKKKHLLIPHGIGVIDQDYCGSTDELLFQGYNFSDEPVQILRGERIAQGLLVKVGIADFAESKHVSSTSRGGIGSTG</sequence>
<dbReference type="Gene3D" id="2.70.40.10">
    <property type="match status" value="1"/>
</dbReference>
<dbReference type="InterPro" id="IPR029054">
    <property type="entry name" value="dUTPase-like"/>
</dbReference>
<evidence type="ECO:0000256" key="4">
    <source>
        <dbReference type="ARBA" id="ARBA00023080"/>
    </source>
</evidence>
<dbReference type="GO" id="GO:0000287">
    <property type="term" value="F:magnesium ion binding"/>
    <property type="evidence" value="ECO:0007669"/>
    <property type="project" value="InterPro"/>
</dbReference>
<gene>
    <name evidence="7" type="ORF">COU89_02220</name>
</gene>
<dbReference type="InterPro" id="IPR008181">
    <property type="entry name" value="dUTPase"/>
</dbReference>
<evidence type="ECO:0000256" key="2">
    <source>
        <dbReference type="ARBA" id="ARBA00012379"/>
    </source>
</evidence>
<evidence type="ECO:0000256" key="5">
    <source>
        <dbReference type="ARBA" id="ARBA00047686"/>
    </source>
</evidence>
<evidence type="ECO:0000256" key="1">
    <source>
        <dbReference type="ARBA" id="ARBA00006581"/>
    </source>
</evidence>
<organism evidence="7 8">
    <name type="scientific">Candidatus Roizmanbacteria bacterium CG10_big_fil_rev_8_21_14_0_10_45_7</name>
    <dbReference type="NCBI Taxonomy" id="1974854"/>
    <lineage>
        <taxon>Bacteria</taxon>
        <taxon>Candidatus Roizmaniibacteriota</taxon>
    </lineage>
</organism>
<comment type="caution">
    <text evidence="7">The sequence shown here is derived from an EMBL/GenBank/DDBJ whole genome shotgun (WGS) entry which is preliminary data.</text>
</comment>
<dbReference type="GO" id="GO:0004170">
    <property type="term" value="F:dUTP diphosphatase activity"/>
    <property type="evidence" value="ECO:0007669"/>
    <property type="project" value="UniProtKB-EC"/>
</dbReference>
<dbReference type="EC" id="3.6.1.23" evidence="2"/>
<evidence type="ECO:0000256" key="3">
    <source>
        <dbReference type="ARBA" id="ARBA00022801"/>
    </source>
</evidence>
<dbReference type="PANTHER" id="PTHR11241:SF0">
    <property type="entry name" value="DEOXYURIDINE 5'-TRIPHOSPHATE NUCLEOTIDOHYDROLASE"/>
    <property type="match status" value="1"/>
</dbReference>
<dbReference type="InterPro" id="IPR033704">
    <property type="entry name" value="dUTPase_trimeric"/>
</dbReference>
<dbReference type="Proteomes" id="UP000231569">
    <property type="component" value="Unassembled WGS sequence"/>
</dbReference>
<evidence type="ECO:0000313" key="7">
    <source>
        <dbReference type="EMBL" id="PJE63649.1"/>
    </source>
</evidence>
<comment type="catalytic activity">
    <reaction evidence="5">
        <text>dUTP + H2O = dUMP + diphosphate + H(+)</text>
        <dbReference type="Rhea" id="RHEA:10248"/>
        <dbReference type="ChEBI" id="CHEBI:15377"/>
        <dbReference type="ChEBI" id="CHEBI:15378"/>
        <dbReference type="ChEBI" id="CHEBI:33019"/>
        <dbReference type="ChEBI" id="CHEBI:61555"/>
        <dbReference type="ChEBI" id="CHEBI:246422"/>
        <dbReference type="EC" id="3.6.1.23"/>
    </reaction>
</comment>
<feature type="domain" description="dUTPase-like" evidence="6">
    <location>
        <begin position="11"/>
        <end position="139"/>
    </location>
</feature>
<accession>A0A2M8KUR5</accession>
<keyword evidence="4" id="KW-0546">Nucleotide metabolism</keyword>
<name>A0A2M8KUR5_9BACT</name>
<comment type="similarity">
    <text evidence="1">Belongs to the dUTPase family.</text>
</comment>